<dbReference type="AlphaFoldDB" id="A0A1W0VSM5"/>
<feature type="non-terminal residue" evidence="2">
    <location>
        <position position="1"/>
    </location>
</feature>
<reference evidence="3" key="3">
    <citation type="journal article" date="2018" name="Plant J.">
        <title>The Sorghum bicolor reference genome: improved assembly, gene annotations, a transcriptome atlas, and signatures of genome organization.</title>
        <authorList>
            <person name="McCormick R.F."/>
            <person name="Truong S.K."/>
            <person name="Sreedasyam A."/>
            <person name="Jenkins J."/>
            <person name="Shu S."/>
            <person name="Sims D."/>
            <person name="Kennedy M."/>
            <person name="Amirebrahimi M."/>
            <person name="Weers B.D."/>
            <person name="McKinley B."/>
            <person name="Mattison A."/>
            <person name="Morishige D.T."/>
            <person name="Grimwood J."/>
            <person name="Schmutz J."/>
            <person name="Mullet J.E."/>
        </authorList>
    </citation>
    <scope>NUCLEOTIDE SEQUENCE [LARGE SCALE GENOMIC DNA]</scope>
    <source>
        <strain evidence="3">cv. BTx623</strain>
    </source>
</reference>
<name>A0A1W0VSM5_SORBI</name>
<accession>A0A1W0VSM5</accession>
<dbReference type="InParanoid" id="A0A1W0VSM5"/>
<organism evidence="2 3">
    <name type="scientific">Sorghum bicolor</name>
    <name type="common">Sorghum</name>
    <name type="synonym">Sorghum vulgare</name>
    <dbReference type="NCBI Taxonomy" id="4558"/>
    <lineage>
        <taxon>Eukaryota</taxon>
        <taxon>Viridiplantae</taxon>
        <taxon>Streptophyta</taxon>
        <taxon>Embryophyta</taxon>
        <taxon>Tracheophyta</taxon>
        <taxon>Spermatophyta</taxon>
        <taxon>Magnoliopsida</taxon>
        <taxon>Liliopsida</taxon>
        <taxon>Poales</taxon>
        <taxon>Poaceae</taxon>
        <taxon>PACMAD clade</taxon>
        <taxon>Panicoideae</taxon>
        <taxon>Andropogonodae</taxon>
        <taxon>Andropogoneae</taxon>
        <taxon>Sorghinae</taxon>
        <taxon>Sorghum</taxon>
    </lineage>
</organism>
<evidence type="ECO:0000313" key="2">
    <source>
        <dbReference type="EMBL" id="OQU76254.1"/>
    </source>
</evidence>
<dbReference type="EMBL" id="CM000769">
    <property type="protein sequence ID" value="OQU76253.1"/>
    <property type="molecule type" value="Genomic_DNA"/>
</dbReference>
<proteinExistence type="predicted"/>
<feature type="region of interest" description="Disordered" evidence="1">
    <location>
        <begin position="1"/>
        <end position="72"/>
    </location>
</feature>
<feature type="compositionally biased region" description="Basic and acidic residues" evidence="1">
    <location>
        <begin position="31"/>
        <end position="41"/>
    </location>
</feature>
<dbReference type="Proteomes" id="UP000000768">
    <property type="component" value="Chromosome 10"/>
</dbReference>
<feature type="compositionally biased region" description="Basic residues" evidence="1">
    <location>
        <begin position="42"/>
        <end position="53"/>
    </location>
</feature>
<dbReference type="Gramene" id="OQU76254">
    <property type="protein sequence ID" value="OQU76254"/>
    <property type="gene ID" value="SORBI_3010G119800"/>
</dbReference>
<evidence type="ECO:0000256" key="1">
    <source>
        <dbReference type="SAM" id="MobiDB-lite"/>
    </source>
</evidence>
<reference evidence="2" key="2">
    <citation type="submission" date="2017-02" db="EMBL/GenBank/DDBJ databases">
        <title>WGS assembly of Sorghum bicolor.</title>
        <authorList>
            <person name="Paterson A."/>
            <person name="Mullet J."/>
            <person name="Bowers J."/>
            <person name="Bruggmann R."/>
            <person name="Dubchak I."/>
            <person name="Grimwood J."/>
            <person name="Gundlach H."/>
            <person name="Haberer G."/>
            <person name="Hellsten U."/>
            <person name="Mitros T."/>
            <person name="Poliakov A."/>
            <person name="Schmutz J."/>
            <person name="Spannagl M."/>
            <person name="Tang H."/>
            <person name="Wang X."/>
            <person name="Wicker T."/>
            <person name="Bharti A."/>
            <person name="Chapman J."/>
            <person name="Feltus F."/>
            <person name="Gowik U."/>
            <person name="Grigoriev I."/>
            <person name="Lyons E."/>
            <person name="Maher C."/>
            <person name="Martis M."/>
            <person name="Narechania A."/>
            <person name="Otillar R."/>
            <person name="Penning B."/>
            <person name="Salamov A."/>
            <person name="Wang Y."/>
            <person name="Zhang L."/>
            <person name="Carpita N."/>
            <person name="Freeling M."/>
            <person name="Gingle A."/>
            <person name="Hash C."/>
            <person name="Keller B."/>
            <person name="Klein P."/>
            <person name="Kresovich S."/>
            <person name="Mccann M."/>
            <person name="Ming R."/>
            <person name="Peterson D."/>
            <person name="Rahman M."/>
            <person name="Ware D."/>
            <person name="Westhoff P."/>
            <person name="Mayer K."/>
            <person name="Messing J."/>
            <person name="Sims D."/>
            <person name="Jenkins J."/>
            <person name="Shu S."/>
            <person name="Rokhsar D."/>
        </authorList>
    </citation>
    <scope>NUCLEOTIDE SEQUENCE</scope>
</reference>
<keyword evidence="3" id="KW-1185">Reference proteome</keyword>
<evidence type="ECO:0000313" key="3">
    <source>
        <dbReference type="Proteomes" id="UP000000768"/>
    </source>
</evidence>
<feature type="compositionally biased region" description="Low complexity" evidence="1">
    <location>
        <begin position="133"/>
        <end position="143"/>
    </location>
</feature>
<feature type="region of interest" description="Disordered" evidence="1">
    <location>
        <begin position="125"/>
        <end position="158"/>
    </location>
</feature>
<protein>
    <submittedName>
        <fullName evidence="2">Uncharacterized protein</fullName>
    </submittedName>
</protein>
<dbReference type="Gramene" id="OQU76253">
    <property type="protein sequence ID" value="OQU76253"/>
    <property type="gene ID" value="SORBI_3010G119800"/>
</dbReference>
<gene>
    <name evidence="2" type="ORF">SORBI_3010G119800</name>
</gene>
<dbReference type="EMBL" id="CM000769">
    <property type="protein sequence ID" value="OQU76254.1"/>
    <property type="molecule type" value="Genomic_DNA"/>
</dbReference>
<reference evidence="2 3" key="1">
    <citation type="journal article" date="2009" name="Nature">
        <title>The Sorghum bicolor genome and the diversification of grasses.</title>
        <authorList>
            <person name="Paterson A.H."/>
            <person name="Bowers J.E."/>
            <person name="Bruggmann R."/>
            <person name="Dubchak I."/>
            <person name="Grimwood J."/>
            <person name="Gundlach H."/>
            <person name="Haberer G."/>
            <person name="Hellsten U."/>
            <person name="Mitros T."/>
            <person name="Poliakov A."/>
            <person name="Schmutz J."/>
            <person name="Spannagl M."/>
            <person name="Tang H."/>
            <person name="Wang X."/>
            <person name="Wicker T."/>
            <person name="Bharti A.K."/>
            <person name="Chapman J."/>
            <person name="Feltus F.A."/>
            <person name="Gowik U."/>
            <person name="Grigoriev I.V."/>
            <person name="Lyons E."/>
            <person name="Maher C.A."/>
            <person name="Martis M."/>
            <person name="Narechania A."/>
            <person name="Otillar R.P."/>
            <person name="Penning B.W."/>
            <person name="Salamov A.A."/>
            <person name="Wang Y."/>
            <person name="Zhang L."/>
            <person name="Carpita N.C."/>
            <person name="Freeling M."/>
            <person name="Gingle A.R."/>
            <person name="Hash C.T."/>
            <person name="Keller B."/>
            <person name="Klein P."/>
            <person name="Kresovich S."/>
            <person name="McCann M.C."/>
            <person name="Ming R."/>
            <person name="Peterson D.G."/>
            <person name="Mehboob-ur-Rahman"/>
            <person name="Ware D."/>
            <person name="Westhoff P."/>
            <person name="Mayer K.F."/>
            <person name="Messing J."/>
            <person name="Rokhsar D.S."/>
        </authorList>
    </citation>
    <scope>NUCLEOTIDE SEQUENCE [LARGE SCALE GENOMIC DNA]</scope>
    <source>
        <strain evidence="3">cv. BTx623</strain>
    </source>
</reference>
<sequence length="158" mass="16533">PKSALHTSFVGDRSDLERTATHPNPSISESAVRRETLERCPRQLRPRAPRHPRQPYPTLELRPRAPSSSAAHDHCDLAATSTVAALRAVDPRALIPPSARALSSSAAATAVISAATSTIAALRTVDPRPTIPPSARAPTAATSLDEGVSKGALKSTGI</sequence>